<keyword evidence="3" id="KW-1185">Reference proteome</keyword>
<name>A0AAD7MP98_9AGAR</name>
<dbReference type="Proteomes" id="UP001215280">
    <property type="component" value="Unassembled WGS sequence"/>
</dbReference>
<feature type="compositionally biased region" description="Low complexity" evidence="1">
    <location>
        <begin position="215"/>
        <end position="227"/>
    </location>
</feature>
<feature type="region of interest" description="Disordered" evidence="1">
    <location>
        <begin position="355"/>
        <end position="468"/>
    </location>
</feature>
<feature type="region of interest" description="Disordered" evidence="1">
    <location>
        <begin position="505"/>
        <end position="649"/>
    </location>
</feature>
<sequence>MSLASPISLASSSSPSLTPYSAGSASPPQSQSHSHSHAPSPKPPISPQTASLGRAAANSPAVSAAVASPVGASSAGTMRRNSLGDLKIPARISQAQVGLRRDLGMVREFARNVEELKELQGTYQTLVSEVQGILDMHVLHPAQLKEKDAGRVASPTFFRRHRSNTSFSPGAPSPVAEQQQAYKQLASTFYTINSKYRISWECAELLIELGGGGSASAQPSTSTSAPAMQSVGGSDGLKSGKSRARERAITLQDDAKVPPPSPGPLTSAASVGAVPAGPPLASPPSNLAWRASTGRNDLSQRQLLLLKEMLGSPVPGGPDDSFAEDGIPEEAMAAAAVSTNTVNREWRWGDAMNSTVTLPSEESGVQGAQAGKEKKRRSSRLRMSGIREMLRSLTKGGPPPPVPVSSTSVSTESSSDMHGQHLYQHRQVPTNGKRRRAKTSAGPESVRSDGRALSPFDPSSLKTASPRRPSLASIFRLGSKTKTPPPSAAADVSLASVQDSDLYPTFSGISGGRESASNSTGDEEEDWDRMEDSASDVEAAAAALGRRGGSTIRGRSPYLHSSFLAPAPGRPTTPLRSPSGSRTSIHDLTAGGAPARATRLSNVEEHVDSRSTSKGESPSRQFSRSRRGGKTGSVRSMPPATLPDPKLAMTPENIKPLLENAREVHARLSDCITEIRALLAARP</sequence>
<gene>
    <name evidence="2" type="ORF">DFH07DRAFT_1001916</name>
</gene>
<reference evidence="2" key="1">
    <citation type="submission" date="2023-03" db="EMBL/GenBank/DDBJ databases">
        <title>Massive genome expansion in bonnet fungi (Mycena s.s.) driven by repeated elements and novel gene families across ecological guilds.</title>
        <authorList>
            <consortium name="Lawrence Berkeley National Laboratory"/>
            <person name="Harder C.B."/>
            <person name="Miyauchi S."/>
            <person name="Viragh M."/>
            <person name="Kuo A."/>
            <person name="Thoen E."/>
            <person name="Andreopoulos B."/>
            <person name="Lu D."/>
            <person name="Skrede I."/>
            <person name="Drula E."/>
            <person name="Henrissat B."/>
            <person name="Morin E."/>
            <person name="Kohler A."/>
            <person name="Barry K."/>
            <person name="LaButti K."/>
            <person name="Morin E."/>
            <person name="Salamov A."/>
            <person name="Lipzen A."/>
            <person name="Mereny Z."/>
            <person name="Hegedus B."/>
            <person name="Baldrian P."/>
            <person name="Stursova M."/>
            <person name="Weitz H."/>
            <person name="Taylor A."/>
            <person name="Grigoriev I.V."/>
            <person name="Nagy L.G."/>
            <person name="Martin F."/>
            <person name="Kauserud H."/>
        </authorList>
    </citation>
    <scope>NUCLEOTIDE SEQUENCE</scope>
    <source>
        <strain evidence="2">CBHHK188m</strain>
    </source>
</reference>
<feature type="compositionally biased region" description="Basic and acidic residues" evidence="1">
    <location>
        <begin position="602"/>
        <end position="613"/>
    </location>
</feature>
<dbReference type="InterPro" id="IPR045342">
    <property type="entry name" value="Etd1"/>
</dbReference>
<comment type="caution">
    <text evidence="2">The sequence shown here is derived from an EMBL/GenBank/DDBJ whole genome shotgun (WGS) entry which is preliminary data.</text>
</comment>
<feature type="compositionally biased region" description="Low complexity" evidence="1">
    <location>
        <begin position="404"/>
        <end position="414"/>
    </location>
</feature>
<proteinExistence type="predicted"/>
<protein>
    <submittedName>
        <fullName evidence="2">Uncharacterized protein</fullName>
    </submittedName>
</protein>
<evidence type="ECO:0000313" key="2">
    <source>
        <dbReference type="EMBL" id="KAJ7726174.1"/>
    </source>
</evidence>
<dbReference type="EMBL" id="JARJLG010000222">
    <property type="protein sequence ID" value="KAJ7726174.1"/>
    <property type="molecule type" value="Genomic_DNA"/>
</dbReference>
<dbReference type="Pfam" id="PF20162">
    <property type="entry name" value="Etd1"/>
    <property type="match status" value="1"/>
</dbReference>
<evidence type="ECO:0000256" key="1">
    <source>
        <dbReference type="SAM" id="MobiDB-lite"/>
    </source>
</evidence>
<feature type="region of interest" description="Disordered" evidence="1">
    <location>
        <begin position="1"/>
        <end position="57"/>
    </location>
</feature>
<accession>A0AAD7MP98</accession>
<evidence type="ECO:0000313" key="3">
    <source>
        <dbReference type="Proteomes" id="UP001215280"/>
    </source>
</evidence>
<feature type="compositionally biased region" description="Acidic residues" evidence="1">
    <location>
        <begin position="521"/>
        <end position="535"/>
    </location>
</feature>
<feature type="compositionally biased region" description="Polar residues" evidence="1">
    <location>
        <begin position="574"/>
        <end position="583"/>
    </location>
</feature>
<dbReference type="GO" id="GO:1902412">
    <property type="term" value="P:regulation of mitotic cytokinesis"/>
    <property type="evidence" value="ECO:0007669"/>
    <property type="project" value="InterPro"/>
</dbReference>
<dbReference type="GO" id="GO:0005096">
    <property type="term" value="F:GTPase activator activity"/>
    <property type="evidence" value="ECO:0007669"/>
    <property type="project" value="InterPro"/>
</dbReference>
<feature type="compositionally biased region" description="Low complexity" evidence="1">
    <location>
        <begin position="1"/>
        <end position="39"/>
    </location>
</feature>
<feature type="compositionally biased region" description="Low complexity" evidence="1">
    <location>
        <begin position="536"/>
        <end position="556"/>
    </location>
</feature>
<dbReference type="AlphaFoldDB" id="A0AAD7MP98"/>
<organism evidence="2 3">
    <name type="scientific">Mycena maculata</name>
    <dbReference type="NCBI Taxonomy" id="230809"/>
    <lineage>
        <taxon>Eukaryota</taxon>
        <taxon>Fungi</taxon>
        <taxon>Dikarya</taxon>
        <taxon>Basidiomycota</taxon>
        <taxon>Agaricomycotina</taxon>
        <taxon>Agaricomycetes</taxon>
        <taxon>Agaricomycetidae</taxon>
        <taxon>Agaricales</taxon>
        <taxon>Marasmiineae</taxon>
        <taxon>Mycenaceae</taxon>
        <taxon>Mycena</taxon>
    </lineage>
</organism>
<feature type="region of interest" description="Disordered" evidence="1">
    <location>
        <begin position="212"/>
        <end position="245"/>
    </location>
</feature>